<dbReference type="InterPro" id="IPR036890">
    <property type="entry name" value="HATPase_C_sf"/>
</dbReference>
<dbReference type="SUPFAM" id="SSF47384">
    <property type="entry name" value="Homodimeric domain of signal transducing histidine kinase"/>
    <property type="match status" value="1"/>
</dbReference>
<evidence type="ECO:0000256" key="2">
    <source>
        <dbReference type="ARBA" id="ARBA00023012"/>
    </source>
</evidence>
<sequence length="423" mass="48032">MDDEKFKRILGRERSAKKEAERLLEVKSLELWELNQNLEAIINERTFELQTSLEKVQKLAETKSEFLSNMSHEIRTPLNAIIGFIDFMHATEYEKKSFDKYFGIIKSSSKNLLQITNDILDISKLQSGKFSISIIKVNLKEEVECLIALFKSKAKEENVYLDVNFSHDFPPYLLVDDTRILQIISNFVSNALKFTLKDGKVSVDLHYSKETKVLNLEVIDTGIGIEESAQESIFKAFEQEDSSTTRNFGGTGLGLSISLSLIRLMKGKVIFKSVKNEGSIFGFSIPAEFSEIDDEATEVALVDYKHKGKILLVEDNKTNIILMEMIFDELSLEYDIVFNGQEAVDAVKENTYELVLMDNQMPVLSGKEATIKIREFNTDLPIVALSANVMQEEQEEFIKAGMNATLAKPISQKKLVEVLNKYL</sequence>
<dbReference type="InterPro" id="IPR005467">
    <property type="entry name" value="His_kinase_dom"/>
</dbReference>
<dbReference type="Gene3D" id="3.30.565.10">
    <property type="entry name" value="Histidine kinase-like ATPase, C-terminal domain"/>
    <property type="match status" value="1"/>
</dbReference>
<feature type="domain" description="Response regulatory" evidence="4">
    <location>
        <begin position="309"/>
        <end position="423"/>
    </location>
</feature>
<keyword evidence="1" id="KW-0597">Phosphoprotein</keyword>
<name>A0A1W1C2I8_9ZZZZ</name>
<dbReference type="SMART" id="SM00387">
    <property type="entry name" value="HATPase_c"/>
    <property type="match status" value="1"/>
</dbReference>
<dbReference type="PROSITE" id="PS50110">
    <property type="entry name" value="RESPONSE_REGULATORY"/>
    <property type="match status" value="1"/>
</dbReference>
<dbReference type="InterPro" id="IPR003661">
    <property type="entry name" value="HisK_dim/P_dom"/>
</dbReference>
<dbReference type="Pfam" id="PF00072">
    <property type="entry name" value="Response_reg"/>
    <property type="match status" value="1"/>
</dbReference>
<dbReference type="Gene3D" id="1.10.287.130">
    <property type="match status" value="1"/>
</dbReference>
<evidence type="ECO:0000259" key="4">
    <source>
        <dbReference type="PROSITE" id="PS50110"/>
    </source>
</evidence>
<dbReference type="Pfam" id="PF00512">
    <property type="entry name" value="HisKA"/>
    <property type="match status" value="1"/>
</dbReference>
<dbReference type="InterPro" id="IPR004358">
    <property type="entry name" value="Sig_transdc_His_kin-like_C"/>
</dbReference>
<dbReference type="PRINTS" id="PR00344">
    <property type="entry name" value="BCTRLSENSOR"/>
</dbReference>
<keyword evidence="5" id="KW-0808">Transferase</keyword>
<evidence type="ECO:0000256" key="1">
    <source>
        <dbReference type="ARBA" id="ARBA00022553"/>
    </source>
</evidence>
<dbReference type="PANTHER" id="PTHR45339">
    <property type="entry name" value="HYBRID SIGNAL TRANSDUCTION HISTIDINE KINASE J"/>
    <property type="match status" value="1"/>
</dbReference>
<dbReference type="InterPro" id="IPR001789">
    <property type="entry name" value="Sig_transdc_resp-reg_receiver"/>
</dbReference>
<proteinExistence type="predicted"/>
<dbReference type="Pfam" id="PF02518">
    <property type="entry name" value="HATPase_c"/>
    <property type="match status" value="1"/>
</dbReference>
<dbReference type="SUPFAM" id="SSF52172">
    <property type="entry name" value="CheY-like"/>
    <property type="match status" value="1"/>
</dbReference>
<dbReference type="Gene3D" id="3.40.50.2300">
    <property type="match status" value="1"/>
</dbReference>
<dbReference type="CDD" id="cd00082">
    <property type="entry name" value="HisKA"/>
    <property type="match status" value="1"/>
</dbReference>
<dbReference type="InterPro" id="IPR036097">
    <property type="entry name" value="HisK_dim/P_sf"/>
</dbReference>
<dbReference type="SMART" id="SM00388">
    <property type="entry name" value="HisKA"/>
    <property type="match status" value="1"/>
</dbReference>
<reference evidence="5" key="1">
    <citation type="submission" date="2016-10" db="EMBL/GenBank/DDBJ databases">
        <authorList>
            <person name="de Groot N.N."/>
        </authorList>
    </citation>
    <scope>NUCLEOTIDE SEQUENCE</scope>
</reference>
<dbReference type="PANTHER" id="PTHR45339:SF1">
    <property type="entry name" value="HYBRID SIGNAL TRANSDUCTION HISTIDINE KINASE J"/>
    <property type="match status" value="1"/>
</dbReference>
<dbReference type="EMBL" id="FPHF01000054">
    <property type="protein sequence ID" value="SFV60058.1"/>
    <property type="molecule type" value="Genomic_DNA"/>
</dbReference>
<feature type="domain" description="Histidine kinase" evidence="3">
    <location>
        <begin position="69"/>
        <end position="289"/>
    </location>
</feature>
<dbReference type="SMART" id="SM00448">
    <property type="entry name" value="REC"/>
    <property type="match status" value="1"/>
</dbReference>
<dbReference type="CDD" id="cd17546">
    <property type="entry name" value="REC_hyHK_CKI1_RcsC-like"/>
    <property type="match status" value="1"/>
</dbReference>
<dbReference type="SUPFAM" id="SSF55874">
    <property type="entry name" value="ATPase domain of HSP90 chaperone/DNA topoisomerase II/histidine kinase"/>
    <property type="match status" value="1"/>
</dbReference>
<dbReference type="CDD" id="cd16922">
    <property type="entry name" value="HATPase_EvgS-ArcB-TorS-like"/>
    <property type="match status" value="1"/>
</dbReference>
<accession>A0A1W1C2I8</accession>
<dbReference type="GO" id="GO:0000155">
    <property type="term" value="F:phosphorelay sensor kinase activity"/>
    <property type="evidence" value="ECO:0007669"/>
    <property type="project" value="InterPro"/>
</dbReference>
<dbReference type="PROSITE" id="PS50109">
    <property type="entry name" value="HIS_KIN"/>
    <property type="match status" value="1"/>
</dbReference>
<protein>
    <submittedName>
        <fullName evidence="5">Sensory box histidine kinase/response regulator</fullName>
    </submittedName>
</protein>
<keyword evidence="5" id="KW-0418">Kinase</keyword>
<evidence type="ECO:0000259" key="3">
    <source>
        <dbReference type="PROSITE" id="PS50109"/>
    </source>
</evidence>
<dbReference type="AlphaFoldDB" id="A0A1W1C2I8"/>
<dbReference type="InterPro" id="IPR003594">
    <property type="entry name" value="HATPase_dom"/>
</dbReference>
<keyword evidence="2" id="KW-0902">Two-component regulatory system</keyword>
<dbReference type="InterPro" id="IPR011006">
    <property type="entry name" value="CheY-like_superfamily"/>
</dbReference>
<evidence type="ECO:0000313" key="5">
    <source>
        <dbReference type="EMBL" id="SFV60058.1"/>
    </source>
</evidence>
<dbReference type="FunFam" id="3.30.565.10:FF:000010">
    <property type="entry name" value="Sensor histidine kinase RcsC"/>
    <property type="match status" value="1"/>
</dbReference>
<organism evidence="5">
    <name type="scientific">hydrothermal vent metagenome</name>
    <dbReference type="NCBI Taxonomy" id="652676"/>
    <lineage>
        <taxon>unclassified sequences</taxon>
        <taxon>metagenomes</taxon>
        <taxon>ecological metagenomes</taxon>
    </lineage>
</organism>
<gene>
    <name evidence="5" type="ORF">MNB_SM-4-753</name>
</gene>